<dbReference type="SUPFAM" id="SSF63446">
    <property type="entry name" value="Type I dockerin domain"/>
    <property type="match status" value="1"/>
</dbReference>
<sequence length="1452" mass="156126">MLLEGFDTEQYSVGSQLDGSAPTVSGFDGIWAGSGSASIESGSLHYAGLGVAGTNHVQLNDSITISRQFSVGSGDPLENFVDTNGDIGISANSDPLYLSVLMQVDGTAPPTSTFSLFNNGTSSANREFRILYSQTNTSFQAIAGPSGTAANLDPLNNAINLFVFKFEFSTGNDIISVWQNPTAGAPESTPDAQFTTFDIAFDRLAFTRFIGTGTAKFDEVRLGTEWSAVTDETALDLVPKAPITTDGFNNVEYLAGGLIDDVWSYIPGFDGAWATTAASATTEAGSLNYAGFGTAGANRLQLNGTEVVSRLILDGNNGPLANYLDTSGDIATSSDSSELYFSFLMKVDGSSPPTSTFSLYNDGVSSEDRVFRILYSASNSAFQVITGPAGTAINLDPLNNGTNLFVVKVDFASGNDTISVWQNPVVGDLEVTPDAVITDHDLAFDRIAFSRFSGVGTTQFDEFRLGSTWSAATSAAALNLLSGPQAIVGLQGLPPSPLGGSLYPQGFFPFIDEFGQYRYLNWTDKINSLDELIQSVSTEAADLTANPGPADFDLFGGWSAGPQLTATGFFYTAKVNDKWWLVDPEGRLFFSNGITGVSDPDRFESTEVAVKTGVTDREEYFAYLPDAADPAEEFLQLETSTVTSGNYQGSRPLTMNFFAANALKKYGTDWEAQSQQIAHERLRSWGMNTIAGWSDEDVYLQQRTPYTMVLFPQNPSLINSNSKFADYFDPNYLVNVKNRINEEAGKSLNDPWTIGYFIHNELNWTRGTLTDDTEVGLEALAAVSTQPAKIAFRDQMQSKYGTIQNLNAQWQTSYASWNSFLTLRNVTPNLGGANADLVAFDVSYAEQYFSSTKQAMQEAAPNHLYLGARFTGSVRLAPAQAAMAYADVVSINRYGPDISVLPPGLVGDVPLISGEYHFSANDTGLWSDGLKTATDQADRAEKFTTYLESALNSDRYVGVHWLQYWDFPSSGKLNSNNNNSNLGFVSITDTPYSEIVDAARSVGASLYETRVGDFGIIVDRTLYLNGTESADQFTLSAGVSQLSVTRNSITQPYTLSEFDTVVVSGGYDADSLSVSGLIGKTLIVRNADSSDTIEILDGQLILTVETDAMGPSVSICSAAAIQLTAGARLSDLDVQGQVSIESTQNSPDVVTVSVLTLGPFGMLDLGNNGLIIDYTLTSPLTAIGLAVSSAYQSGNWNGAGITSSYGDAFQSAVGYGESAVLLPPGGMFLGTAVDSTSILIRHTLYGDANLNGAVDASDFNIWNQNRISGGNWSAGDFNYDGAVDSNDFDLWLGNIFTDVSNIAPPILSLQVETVISPIPIIPPTDTVGLMPDSSQTTVSDVAKSVTVSFPLVLPDRMSLAGRLKTHSTRADETAVIDQVFADLAFESTQLFEQGHKEFDELGELRRNRFIPSSKRTSLTQSSNEQSPKLDDLQWSPNSMALEVEWARAYMSR</sequence>
<reference evidence="2 3" key="1">
    <citation type="submission" date="2019-02" db="EMBL/GenBank/DDBJ databases">
        <title>Deep-cultivation of Planctomycetes and their phenomic and genomic characterization uncovers novel biology.</title>
        <authorList>
            <person name="Wiegand S."/>
            <person name="Jogler M."/>
            <person name="Boedeker C."/>
            <person name="Pinto D."/>
            <person name="Vollmers J."/>
            <person name="Rivas-Marin E."/>
            <person name="Kohn T."/>
            <person name="Peeters S.H."/>
            <person name="Heuer A."/>
            <person name="Rast P."/>
            <person name="Oberbeckmann S."/>
            <person name="Bunk B."/>
            <person name="Jeske O."/>
            <person name="Meyerdierks A."/>
            <person name="Storesund J.E."/>
            <person name="Kallscheuer N."/>
            <person name="Luecker S."/>
            <person name="Lage O.M."/>
            <person name="Pohl T."/>
            <person name="Merkel B.J."/>
            <person name="Hornburger P."/>
            <person name="Mueller R.-W."/>
            <person name="Bruemmer F."/>
            <person name="Labrenz M."/>
            <person name="Spormann A.M."/>
            <person name="Op Den Camp H."/>
            <person name="Overmann J."/>
            <person name="Amann R."/>
            <person name="Jetten M.S.M."/>
            <person name="Mascher T."/>
            <person name="Medema M.H."/>
            <person name="Devos D.P."/>
            <person name="Kaster A.-K."/>
            <person name="Ovreas L."/>
            <person name="Rohde M."/>
            <person name="Galperin M.Y."/>
            <person name="Jogler C."/>
        </authorList>
    </citation>
    <scope>NUCLEOTIDE SEQUENCE [LARGE SCALE GENOMIC DNA]</scope>
    <source>
        <strain evidence="2 3">Pla144</strain>
    </source>
</reference>
<name>A0A5C6CAP8_9BACT</name>
<dbReference type="SUPFAM" id="SSF51445">
    <property type="entry name" value="(Trans)glycosidases"/>
    <property type="match status" value="1"/>
</dbReference>
<dbReference type="Gene3D" id="3.20.20.80">
    <property type="entry name" value="Glycosidases"/>
    <property type="match status" value="1"/>
</dbReference>
<keyword evidence="3" id="KW-1185">Reference proteome</keyword>
<gene>
    <name evidence="2" type="ORF">Pla144_44890</name>
</gene>
<comment type="caution">
    <text evidence="2">The sequence shown here is derived from an EMBL/GenBank/DDBJ whole genome shotgun (WGS) entry which is preliminary data.</text>
</comment>
<dbReference type="InterPro" id="IPR017853">
    <property type="entry name" value="GH"/>
</dbReference>
<evidence type="ECO:0008006" key="4">
    <source>
        <dbReference type="Google" id="ProtNLM"/>
    </source>
</evidence>
<dbReference type="Proteomes" id="UP000318437">
    <property type="component" value="Unassembled WGS sequence"/>
</dbReference>
<dbReference type="InterPro" id="IPR036439">
    <property type="entry name" value="Dockerin_dom_sf"/>
</dbReference>
<evidence type="ECO:0000313" key="2">
    <source>
        <dbReference type="EMBL" id="TWU21793.1"/>
    </source>
</evidence>
<evidence type="ECO:0000313" key="3">
    <source>
        <dbReference type="Proteomes" id="UP000318437"/>
    </source>
</evidence>
<evidence type="ECO:0000256" key="1">
    <source>
        <dbReference type="SAM" id="MobiDB-lite"/>
    </source>
</evidence>
<feature type="region of interest" description="Disordered" evidence="1">
    <location>
        <begin position="1412"/>
        <end position="1433"/>
    </location>
</feature>
<dbReference type="GO" id="GO:0000272">
    <property type="term" value="P:polysaccharide catabolic process"/>
    <property type="evidence" value="ECO:0007669"/>
    <property type="project" value="InterPro"/>
</dbReference>
<proteinExistence type="predicted"/>
<feature type="compositionally biased region" description="Polar residues" evidence="1">
    <location>
        <begin position="1413"/>
        <end position="1426"/>
    </location>
</feature>
<protein>
    <recommendedName>
        <fullName evidence="4">Glycoside hydrolase family 42 N-terminal domain-containing protein</fullName>
    </recommendedName>
</protein>
<dbReference type="EMBL" id="SJPS01000009">
    <property type="protein sequence ID" value="TWU21793.1"/>
    <property type="molecule type" value="Genomic_DNA"/>
</dbReference>
<dbReference type="Gene3D" id="1.10.1330.10">
    <property type="entry name" value="Dockerin domain"/>
    <property type="match status" value="1"/>
</dbReference>
<accession>A0A5C6CAP8</accession>
<organism evidence="2 3">
    <name type="scientific">Bythopirellula polymerisocia</name>
    <dbReference type="NCBI Taxonomy" id="2528003"/>
    <lineage>
        <taxon>Bacteria</taxon>
        <taxon>Pseudomonadati</taxon>
        <taxon>Planctomycetota</taxon>
        <taxon>Planctomycetia</taxon>
        <taxon>Pirellulales</taxon>
        <taxon>Lacipirellulaceae</taxon>
        <taxon>Bythopirellula</taxon>
    </lineage>
</organism>